<evidence type="ECO:0000313" key="5">
    <source>
        <dbReference type="EMBL" id="KNH02628.1"/>
    </source>
</evidence>
<name>A0A0L1KF90_9SPHN</name>
<reference evidence="5" key="1">
    <citation type="submission" date="2015-02" db="EMBL/GenBank/DDBJ databases">
        <authorList>
            <person name="Chooi Y.-H."/>
        </authorList>
    </citation>
    <scope>NUCLEOTIDE SEQUENCE [LARGE SCALE GENOMIC DNA]</scope>
    <source>
        <strain evidence="5">LAMA 915</strain>
    </source>
</reference>
<keyword evidence="2" id="KW-0175">Coiled coil</keyword>
<dbReference type="PANTHER" id="PTHR37813">
    <property type="entry name" value="FELS-2 PROPHAGE PROTEIN"/>
    <property type="match status" value="1"/>
</dbReference>
<dbReference type="PANTHER" id="PTHR37813:SF1">
    <property type="entry name" value="FELS-2 PROPHAGE PROTEIN"/>
    <property type="match status" value="1"/>
</dbReference>
<feature type="transmembrane region" description="Helical" evidence="3">
    <location>
        <begin position="531"/>
        <end position="550"/>
    </location>
</feature>
<dbReference type="NCBIfam" id="TIGR01760">
    <property type="entry name" value="tape_meas_TP901"/>
    <property type="match status" value="1"/>
</dbReference>
<keyword evidence="3" id="KW-0472">Membrane</keyword>
<evidence type="ECO:0000256" key="2">
    <source>
        <dbReference type="SAM" id="Coils"/>
    </source>
</evidence>
<dbReference type="RefSeq" id="WP_050600045.1">
    <property type="nucleotide sequence ID" value="NZ_JYNE01000022.1"/>
</dbReference>
<dbReference type="STRING" id="1306953.J121_412"/>
<evidence type="ECO:0000259" key="4">
    <source>
        <dbReference type="Pfam" id="PF10145"/>
    </source>
</evidence>
<dbReference type="InterPro" id="IPR010090">
    <property type="entry name" value="Phage_tape_meas"/>
</dbReference>
<feature type="domain" description="Phage tail tape measure protein" evidence="4">
    <location>
        <begin position="186"/>
        <end position="350"/>
    </location>
</feature>
<feature type="coiled-coil region" evidence="2">
    <location>
        <begin position="35"/>
        <end position="83"/>
    </location>
</feature>
<protein>
    <submittedName>
        <fullName evidence="5">Tp901 family phage tail tape measure protein</fullName>
    </submittedName>
</protein>
<evidence type="ECO:0000256" key="3">
    <source>
        <dbReference type="SAM" id="Phobius"/>
    </source>
</evidence>
<feature type="transmembrane region" description="Helical" evidence="3">
    <location>
        <begin position="463"/>
        <end position="485"/>
    </location>
</feature>
<dbReference type="Proteomes" id="UP000037446">
    <property type="component" value="Unassembled WGS sequence"/>
</dbReference>
<keyword evidence="1" id="KW-1188">Viral release from host cell</keyword>
<evidence type="ECO:0000256" key="1">
    <source>
        <dbReference type="ARBA" id="ARBA00022612"/>
    </source>
</evidence>
<proteinExistence type="predicted"/>
<organism evidence="5 6">
    <name type="scientific">Qipengyuania citrea LAMA 915</name>
    <dbReference type="NCBI Taxonomy" id="1306953"/>
    <lineage>
        <taxon>Bacteria</taxon>
        <taxon>Pseudomonadati</taxon>
        <taxon>Pseudomonadota</taxon>
        <taxon>Alphaproteobacteria</taxon>
        <taxon>Sphingomonadales</taxon>
        <taxon>Erythrobacteraceae</taxon>
        <taxon>Qipengyuania</taxon>
    </lineage>
</organism>
<keyword evidence="3" id="KW-0812">Transmembrane</keyword>
<keyword evidence="3" id="KW-1133">Transmembrane helix</keyword>
<dbReference type="Pfam" id="PF10145">
    <property type="entry name" value="PhageMin_Tail"/>
    <property type="match status" value="1"/>
</dbReference>
<comment type="caution">
    <text evidence="5">The sequence shown here is derived from an EMBL/GenBank/DDBJ whole genome shotgun (WGS) entry which is preliminary data.</text>
</comment>
<dbReference type="AlphaFoldDB" id="A0A0L1KF90"/>
<feature type="transmembrane region" description="Helical" evidence="3">
    <location>
        <begin position="506"/>
        <end position="525"/>
    </location>
</feature>
<evidence type="ECO:0000313" key="6">
    <source>
        <dbReference type="Proteomes" id="UP000037446"/>
    </source>
</evidence>
<gene>
    <name evidence="5" type="ORF">J121_412</name>
</gene>
<dbReference type="EMBL" id="JYNE01000022">
    <property type="protein sequence ID" value="KNH02628.1"/>
    <property type="molecule type" value="Genomic_DNA"/>
</dbReference>
<dbReference type="PATRIC" id="fig|1306953.7.peg.415"/>
<sequence length="724" mass="75289">MSNKLSLMVNFIGIDKMSSSLRSITQLGRRGSRSLGELRGEGKKLESQLRDVRRQIDGASGNVSDLVNSERDLERAIERTNRELGERKRLNAIEGDRRAMRARGDALMGQGRENIVAGATMAAPLILAVKAAGEFSSGMVDIQQKADLTDAATAQLASRVVTMAKGAKRMPEDIRAGLDLLLAKGGDSLGLEAAEKIMGPAGRIATAYKVDVPDAASAAYAAISNLKVPAAQSAKVFDIMASAGNAGAFEVKNMARHFPALTAQMQALGEKGAPAVADLSAALQVAMKTAGSEDEAGNNIKNLLAKINAPATIRAFEKNFGVNLPAAMKKLTDAGYSSMEAIAMVTKQATGGDMDKLGFAFEDQQARMGIMALLQNLPEYRKIRAEALAASGTVDRAFDQRAAKDALVNWEAFKGSISSLAIVLGKKLLPPATQAMTMIGNMASRVGDWAQANPHAAATIMKIVAGLAVFRIGLGAAQFAFGAFLKPAANFFAFANKMGGTARLFGLLRSAALLLARGVIQAGLMMMANPMVLAITLLVAAVGGAAYLIYANWDKIKAAFQQGVAFIAGLGSRMTAIGQHVVMGLARGIAAAGGAVWNALKGVVLSGIGKVKNLLGIKSPSRVFMAIGAHTGEGMAVGLDRQRRRVSGAAGRLATGAIAAGSMAMAPTAMAAASASSPGAGGAPLIGELHIHQMPGEDAQDLADRVMAMIRREMAGAAGRSYQE</sequence>
<accession>A0A0L1KF90</accession>